<feature type="transmembrane region" description="Helical" evidence="7">
    <location>
        <begin position="261"/>
        <end position="282"/>
    </location>
</feature>
<dbReference type="RefSeq" id="WP_093211295.1">
    <property type="nucleotide sequence ID" value="NZ_FNFL01000001.1"/>
</dbReference>
<dbReference type="SUPFAM" id="SSF161098">
    <property type="entry name" value="MetI-like"/>
    <property type="match status" value="1"/>
</dbReference>
<evidence type="ECO:0000256" key="8">
    <source>
        <dbReference type="SAM" id="MobiDB-lite"/>
    </source>
</evidence>
<dbReference type="GO" id="GO:0055085">
    <property type="term" value="P:transmembrane transport"/>
    <property type="evidence" value="ECO:0007669"/>
    <property type="project" value="InterPro"/>
</dbReference>
<dbReference type="Pfam" id="PF00528">
    <property type="entry name" value="BPD_transp_1"/>
    <property type="match status" value="1"/>
</dbReference>
<evidence type="ECO:0000256" key="6">
    <source>
        <dbReference type="ARBA" id="ARBA00023136"/>
    </source>
</evidence>
<feature type="domain" description="ABC transmembrane type-1" evidence="9">
    <location>
        <begin position="103"/>
        <end position="314"/>
    </location>
</feature>
<dbReference type="InterPro" id="IPR000515">
    <property type="entry name" value="MetI-like"/>
</dbReference>
<keyword evidence="11" id="KW-1185">Reference proteome</keyword>
<dbReference type="EMBL" id="FNFL01000001">
    <property type="protein sequence ID" value="SDJ77854.1"/>
    <property type="molecule type" value="Genomic_DNA"/>
</dbReference>
<sequence length="329" mass="37045">MIPKKEEQNTANVKAASSKSTTKKYLKPLEPAQRKSKSNNKNATGYLFISPFLLGFFTLTIFPILYSLYLSFTDYDLMGTPNWIGLDNYVRMFTNDPTFWKSMEVTFFYAGVAVPIRLVFALLVAMALNKIVEMVGIYRTLLYLPSVVGGSIAVSIMWRQLFGNEGAFNSILSTLGLPTHSWLGDPDTAIWTLIVLYGWQFGSSMLIFLAGLRNIPKTYYEASSVDGAGPVKQFFIITIPLLTPVILFNTIMQVIQGFMAFTPSFVVTNGGPVNSTLLYVLYMYQRAFEYFDMGYASAMAWVMLIIIAIFTAVIFKSSPHWVHYESENK</sequence>
<dbReference type="PROSITE" id="PS50928">
    <property type="entry name" value="ABC_TM1"/>
    <property type="match status" value="1"/>
</dbReference>
<dbReference type="CDD" id="cd06261">
    <property type="entry name" value="TM_PBP2"/>
    <property type="match status" value="1"/>
</dbReference>
<comment type="subcellular location">
    <subcellularLocation>
        <location evidence="1 7">Cell membrane</location>
        <topology evidence="1 7">Multi-pass membrane protein</topology>
    </subcellularLocation>
</comment>
<keyword evidence="5 7" id="KW-1133">Transmembrane helix</keyword>
<feature type="transmembrane region" description="Helical" evidence="7">
    <location>
        <begin position="43"/>
        <end position="69"/>
    </location>
</feature>
<dbReference type="PANTHER" id="PTHR30193">
    <property type="entry name" value="ABC TRANSPORTER PERMEASE PROTEIN"/>
    <property type="match status" value="1"/>
</dbReference>
<feature type="transmembrane region" description="Helical" evidence="7">
    <location>
        <begin position="140"/>
        <end position="158"/>
    </location>
</feature>
<keyword evidence="4 7" id="KW-0812">Transmembrane</keyword>
<evidence type="ECO:0000256" key="4">
    <source>
        <dbReference type="ARBA" id="ARBA00022692"/>
    </source>
</evidence>
<dbReference type="STRING" id="407036.SAMN05216243_0814"/>
<accession>A0A1G8WHN0</accession>
<dbReference type="InterPro" id="IPR035906">
    <property type="entry name" value="MetI-like_sf"/>
</dbReference>
<feature type="transmembrane region" description="Helical" evidence="7">
    <location>
        <begin position="189"/>
        <end position="212"/>
    </location>
</feature>
<evidence type="ECO:0000256" key="5">
    <source>
        <dbReference type="ARBA" id="ARBA00022989"/>
    </source>
</evidence>
<feature type="compositionally biased region" description="Low complexity" evidence="8">
    <location>
        <begin position="9"/>
        <end position="20"/>
    </location>
</feature>
<keyword evidence="2 7" id="KW-0813">Transport</keyword>
<evidence type="ECO:0000313" key="10">
    <source>
        <dbReference type="EMBL" id="SDJ77854.1"/>
    </source>
</evidence>
<reference evidence="10 11" key="1">
    <citation type="submission" date="2016-10" db="EMBL/GenBank/DDBJ databases">
        <authorList>
            <person name="de Groot N.N."/>
        </authorList>
    </citation>
    <scope>NUCLEOTIDE SEQUENCE [LARGE SCALE GENOMIC DNA]</scope>
    <source>
        <strain evidence="10 11">CGMCC 1.6502</strain>
    </source>
</reference>
<dbReference type="OrthoDB" id="9788108at2"/>
<keyword evidence="10" id="KW-0762">Sugar transport</keyword>
<evidence type="ECO:0000313" key="11">
    <source>
        <dbReference type="Proteomes" id="UP000198694"/>
    </source>
</evidence>
<keyword evidence="6 7" id="KW-0472">Membrane</keyword>
<evidence type="ECO:0000256" key="1">
    <source>
        <dbReference type="ARBA" id="ARBA00004651"/>
    </source>
</evidence>
<feature type="region of interest" description="Disordered" evidence="8">
    <location>
        <begin position="1"/>
        <end position="38"/>
    </location>
</feature>
<dbReference type="AlphaFoldDB" id="A0A1G8WHN0"/>
<keyword evidence="3" id="KW-1003">Cell membrane</keyword>
<dbReference type="Gene3D" id="1.10.3720.10">
    <property type="entry name" value="MetI-like"/>
    <property type="match status" value="1"/>
</dbReference>
<dbReference type="GO" id="GO:0005886">
    <property type="term" value="C:plasma membrane"/>
    <property type="evidence" value="ECO:0007669"/>
    <property type="project" value="UniProtKB-SubCell"/>
</dbReference>
<dbReference type="PANTHER" id="PTHR30193:SF1">
    <property type="entry name" value="ABC TRANSPORTER PERMEASE PROTEIN YESP-RELATED"/>
    <property type="match status" value="1"/>
</dbReference>
<proteinExistence type="inferred from homology"/>
<evidence type="ECO:0000256" key="7">
    <source>
        <dbReference type="RuleBase" id="RU363032"/>
    </source>
</evidence>
<dbReference type="InterPro" id="IPR051393">
    <property type="entry name" value="ABC_transporter_permease"/>
</dbReference>
<dbReference type="SUPFAM" id="SSF160964">
    <property type="entry name" value="MalF N-terminal region-like"/>
    <property type="match status" value="1"/>
</dbReference>
<evidence type="ECO:0000256" key="3">
    <source>
        <dbReference type="ARBA" id="ARBA00022475"/>
    </source>
</evidence>
<gene>
    <name evidence="10" type="ORF">SAMN05216243_0814</name>
</gene>
<organism evidence="10 11">
    <name type="scientific">Sediminibacillus albus</name>
    <dbReference type="NCBI Taxonomy" id="407036"/>
    <lineage>
        <taxon>Bacteria</taxon>
        <taxon>Bacillati</taxon>
        <taxon>Bacillota</taxon>
        <taxon>Bacilli</taxon>
        <taxon>Bacillales</taxon>
        <taxon>Bacillaceae</taxon>
        <taxon>Sediminibacillus</taxon>
    </lineage>
</organism>
<comment type="similarity">
    <text evidence="7">Belongs to the binding-protein-dependent transport system permease family.</text>
</comment>
<evidence type="ECO:0000256" key="2">
    <source>
        <dbReference type="ARBA" id="ARBA00022448"/>
    </source>
</evidence>
<name>A0A1G8WHN0_9BACI</name>
<feature type="transmembrane region" description="Helical" evidence="7">
    <location>
        <begin position="294"/>
        <end position="315"/>
    </location>
</feature>
<feature type="transmembrane region" description="Helical" evidence="7">
    <location>
        <begin position="233"/>
        <end position="255"/>
    </location>
</feature>
<evidence type="ECO:0000259" key="9">
    <source>
        <dbReference type="PROSITE" id="PS50928"/>
    </source>
</evidence>
<dbReference type="Proteomes" id="UP000198694">
    <property type="component" value="Unassembled WGS sequence"/>
</dbReference>
<feature type="transmembrane region" description="Helical" evidence="7">
    <location>
        <begin position="107"/>
        <end position="128"/>
    </location>
</feature>
<protein>
    <submittedName>
        <fullName evidence="10">Multiple sugar transport system permease protein</fullName>
    </submittedName>
</protein>